<organism evidence="2 3">
    <name type="scientific">Chitinophaga arvensicola</name>
    <dbReference type="NCBI Taxonomy" id="29529"/>
    <lineage>
        <taxon>Bacteria</taxon>
        <taxon>Pseudomonadati</taxon>
        <taxon>Bacteroidota</taxon>
        <taxon>Chitinophagia</taxon>
        <taxon>Chitinophagales</taxon>
        <taxon>Chitinophagaceae</taxon>
        <taxon>Chitinophaga</taxon>
    </lineage>
</organism>
<dbReference type="Pfam" id="PF01878">
    <property type="entry name" value="EVE"/>
    <property type="match status" value="1"/>
</dbReference>
<dbReference type="STRING" id="29529.SAMN04488122_3961"/>
<dbReference type="InterPro" id="IPR052181">
    <property type="entry name" value="5hmC_binding"/>
</dbReference>
<dbReference type="InterPro" id="IPR015947">
    <property type="entry name" value="PUA-like_sf"/>
</dbReference>
<dbReference type="PANTHER" id="PTHR14087">
    <property type="entry name" value="THYMOCYTE NUCLEAR PROTEIN 1"/>
    <property type="match status" value="1"/>
</dbReference>
<dbReference type="InterPro" id="IPR047197">
    <property type="entry name" value="THYN1-like_EVE"/>
</dbReference>
<reference evidence="3" key="1">
    <citation type="submission" date="2016-10" db="EMBL/GenBank/DDBJ databases">
        <authorList>
            <person name="Varghese N."/>
            <person name="Submissions S."/>
        </authorList>
    </citation>
    <scope>NUCLEOTIDE SEQUENCE [LARGE SCALE GENOMIC DNA]</scope>
    <source>
        <strain evidence="3">DSM 3695</strain>
    </source>
</reference>
<sequence>MNYWLVKSEPFKYSWEQFVKDKVTFWDGVRNYQARNNLRGMKKGDQVLFYHSNEGMEIVGLATVAKEAYQDPTTPDPNWVVVDLKPLKAFKQHVTLAQMKAEKRLANLSLIRQGRLSVCDVKPEEFEAIMEMGGMKK</sequence>
<dbReference type="Gene3D" id="3.10.590.10">
    <property type="entry name" value="ph1033 like domains"/>
    <property type="match status" value="1"/>
</dbReference>
<dbReference type="AlphaFoldDB" id="A0A1I0S658"/>
<evidence type="ECO:0000313" key="2">
    <source>
        <dbReference type="EMBL" id="SEW50793.1"/>
    </source>
</evidence>
<feature type="domain" description="EVE" evidence="1">
    <location>
        <begin position="2"/>
        <end position="132"/>
    </location>
</feature>
<protein>
    <submittedName>
        <fullName evidence="2">Predicted RNA-binding protein, contains PUA-like domain</fullName>
    </submittedName>
</protein>
<accession>A0A1I0S658</accession>
<dbReference type="EMBL" id="FOJG01000002">
    <property type="protein sequence ID" value="SEW50793.1"/>
    <property type="molecule type" value="Genomic_DNA"/>
</dbReference>
<dbReference type="OrthoDB" id="9791347at2"/>
<gene>
    <name evidence="2" type="ORF">SAMN04488122_3961</name>
</gene>
<dbReference type="RefSeq" id="WP_089897333.1">
    <property type="nucleotide sequence ID" value="NZ_FOJG01000002.1"/>
</dbReference>
<dbReference type="CDD" id="cd21133">
    <property type="entry name" value="EVE"/>
    <property type="match status" value="1"/>
</dbReference>
<name>A0A1I0S658_9BACT</name>
<evidence type="ECO:0000313" key="3">
    <source>
        <dbReference type="Proteomes" id="UP000199310"/>
    </source>
</evidence>
<evidence type="ECO:0000259" key="1">
    <source>
        <dbReference type="Pfam" id="PF01878"/>
    </source>
</evidence>
<dbReference type="PANTHER" id="PTHR14087:SF7">
    <property type="entry name" value="THYMOCYTE NUCLEAR PROTEIN 1"/>
    <property type="match status" value="1"/>
</dbReference>
<dbReference type="InterPro" id="IPR002740">
    <property type="entry name" value="EVE_domain"/>
</dbReference>
<dbReference type="SUPFAM" id="SSF88697">
    <property type="entry name" value="PUA domain-like"/>
    <property type="match status" value="1"/>
</dbReference>
<proteinExistence type="predicted"/>
<keyword evidence="3" id="KW-1185">Reference proteome</keyword>
<dbReference type="Proteomes" id="UP000199310">
    <property type="component" value="Unassembled WGS sequence"/>
</dbReference>